<evidence type="ECO:0000313" key="2">
    <source>
        <dbReference type="EMBL" id="TMR11481.1"/>
    </source>
</evidence>
<protein>
    <submittedName>
        <fullName evidence="2">ATP-binding protein</fullName>
    </submittedName>
</protein>
<dbReference type="EMBL" id="VCKY01000156">
    <property type="protein sequence ID" value="TMR11481.1"/>
    <property type="molecule type" value="Genomic_DNA"/>
</dbReference>
<dbReference type="SUPFAM" id="SSF52540">
    <property type="entry name" value="P-loop containing nucleoside triphosphate hydrolases"/>
    <property type="match status" value="1"/>
</dbReference>
<accession>A0A5S4F5R7</accession>
<sequence length="74" mass="7475">MSSGSGHGSGLLGWRLQAAREMAFVGRGEELAVFRAALYGGGCGVVSVVFVHGPGGIGKSALLRRFAEQAVVAG</sequence>
<feature type="domain" description="Orc1-like AAA ATPase" evidence="1">
    <location>
        <begin position="24"/>
        <end position="70"/>
    </location>
</feature>
<comment type="caution">
    <text evidence="2">The sequence shown here is derived from an EMBL/GenBank/DDBJ whole genome shotgun (WGS) entry which is preliminary data.</text>
</comment>
<evidence type="ECO:0000313" key="3">
    <source>
        <dbReference type="Proteomes" id="UP000309128"/>
    </source>
</evidence>
<dbReference type="Gene3D" id="3.40.50.300">
    <property type="entry name" value="P-loop containing nucleotide triphosphate hydrolases"/>
    <property type="match status" value="1"/>
</dbReference>
<dbReference type="InterPro" id="IPR041664">
    <property type="entry name" value="AAA_16"/>
</dbReference>
<dbReference type="GO" id="GO:0005524">
    <property type="term" value="F:ATP binding"/>
    <property type="evidence" value="ECO:0007669"/>
    <property type="project" value="UniProtKB-KW"/>
</dbReference>
<dbReference type="Proteomes" id="UP000309128">
    <property type="component" value="Unassembled WGS sequence"/>
</dbReference>
<keyword evidence="3" id="KW-1185">Reference proteome</keyword>
<keyword evidence="2" id="KW-0067">ATP-binding</keyword>
<organism evidence="2 3">
    <name type="scientific">Nonomuraea turkmeniaca</name>
    <dbReference type="NCBI Taxonomy" id="103838"/>
    <lineage>
        <taxon>Bacteria</taxon>
        <taxon>Bacillati</taxon>
        <taxon>Actinomycetota</taxon>
        <taxon>Actinomycetes</taxon>
        <taxon>Streptosporangiales</taxon>
        <taxon>Streptosporangiaceae</taxon>
        <taxon>Nonomuraea</taxon>
    </lineage>
</organism>
<name>A0A5S4F5R7_9ACTN</name>
<gene>
    <name evidence="2" type="ORF">ETD86_35745</name>
</gene>
<reference evidence="2 3" key="1">
    <citation type="submission" date="2019-05" db="EMBL/GenBank/DDBJ databases">
        <title>Draft genome sequence of Nonomuraea turkmeniaca DSM 43926.</title>
        <authorList>
            <person name="Saricaoglu S."/>
            <person name="Isik K."/>
        </authorList>
    </citation>
    <scope>NUCLEOTIDE SEQUENCE [LARGE SCALE GENOMIC DNA]</scope>
    <source>
        <strain evidence="2 3">DSM 43926</strain>
    </source>
</reference>
<keyword evidence="2" id="KW-0547">Nucleotide-binding</keyword>
<dbReference type="AlphaFoldDB" id="A0A5S4F5R7"/>
<feature type="non-terminal residue" evidence="2">
    <location>
        <position position="74"/>
    </location>
</feature>
<dbReference type="Pfam" id="PF13191">
    <property type="entry name" value="AAA_16"/>
    <property type="match status" value="1"/>
</dbReference>
<evidence type="ECO:0000259" key="1">
    <source>
        <dbReference type="Pfam" id="PF13191"/>
    </source>
</evidence>
<proteinExistence type="predicted"/>
<dbReference type="InterPro" id="IPR027417">
    <property type="entry name" value="P-loop_NTPase"/>
</dbReference>